<dbReference type="RefSeq" id="WP_015691432.1">
    <property type="nucleotide sequence ID" value="NC_016940.1"/>
</dbReference>
<feature type="domain" description="Peptidase S24/S26A/S26B/S26C" evidence="6">
    <location>
        <begin position="122"/>
        <end position="230"/>
    </location>
</feature>
<keyword evidence="2" id="KW-0378">Hydrolase</keyword>
<dbReference type="PANTHER" id="PTHR40661:SF3">
    <property type="entry name" value="FELS-1 PROPHAGE TRANSCRIPTIONAL REGULATOR"/>
    <property type="match status" value="1"/>
</dbReference>
<evidence type="ECO:0000256" key="4">
    <source>
        <dbReference type="ARBA" id="ARBA00023125"/>
    </source>
</evidence>
<reference evidence="7 8" key="1">
    <citation type="journal article" date="2012" name="Stand. Genomic Sci.">
        <title>Complete genome sequencing and analysis of Saprospira grandis str. Lewin, a predatory marine bacterium.</title>
        <authorList>
            <person name="Saw J.H."/>
            <person name="Yuryev A."/>
            <person name="Kanbe M."/>
            <person name="Hou S."/>
            <person name="Young A.G."/>
            <person name="Aizawa S."/>
            <person name="Alam M."/>
        </authorList>
    </citation>
    <scope>NUCLEOTIDE SEQUENCE [LARGE SCALE GENOMIC DNA]</scope>
    <source>
        <strain evidence="7 8">Lewin</strain>
    </source>
</reference>
<dbReference type="EMBL" id="CP002831">
    <property type="protein sequence ID" value="AFC23783.1"/>
    <property type="molecule type" value="Genomic_DNA"/>
</dbReference>
<evidence type="ECO:0000256" key="2">
    <source>
        <dbReference type="ARBA" id="ARBA00022801"/>
    </source>
</evidence>
<keyword evidence="5" id="KW-0804">Transcription</keyword>
<dbReference type="GO" id="GO:0006508">
    <property type="term" value="P:proteolysis"/>
    <property type="evidence" value="ECO:0007669"/>
    <property type="project" value="UniProtKB-KW"/>
</dbReference>
<dbReference type="GO" id="GO:0004252">
    <property type="term" value="F:serine-type endopeptidase activity"/>
    <property type="evidence" value="ECO:0007669"/>
    <property type="project" value="InterPro"/>
</dbReference>
<dbReference type="PANTHER" id="PTHR40661">
    <property type="match status" value="1"/>
</dbReference>
<evidence type="ECO:0000313" key="7">
    <source>
        <dbReference type="EMBL" id="AFC23783.1"/>
    </source>
</evidence>
<dbReference type="Gene3D" id="2.10.109.10">
    <property type="entry name" value="Umud Fragment, subunit A"/>
    <property type="match status" value="1"/>
</dbReference>
<dbReference type="CDD" id="cd06529">
    <property type="entry name" value="S24_LexA-like"/>
    <property type="match status" value="1"/>
</dbReference>
<dbReference type="Pfam" id="PF00717">
    <property type="entry name" value="Peptidase_S24"/>
    <property type="match status" value="1"/>
</dbReference>
<evidence type="ECO:0000259" key="6">
    <source>
        <dbReference type="Pfam" id="PF00717"/>
    </source>
</evidence>
<accession>H6L3D6</accession>
<evidence type="ECO:0000256" key="5">
    <source>
        <dbReference type="ARBA" id="ARBA00023163"/>
    </source>
</evidence>
<evidence type="ECO:0000313" key="8">
    <source>
        <dbReference type="Proteomes" id="UP000007519"/>
    </source>
</evidence>
<dbReference type="InterPro" id="IPR036286">
    <property type="entry name" value="LexA/Signal_pep-like_sf"/>
</dbReference>
<evidence type="ECO:0000256" key="3">
    <source>
        <dbReference type="ARBA" id="ARBA00023015"/>
    </source>
</evidence>
<keyword evidence="1" id="KW-0645">Protease</keyword>
<dbReference type="KEGG" id="sgn:SGRA_1048"/>
<dbReference type="GO" id="GO:0016020">
    <property type="term" value="C:membrane"/>
    <property type="evidence" value="ECO:0007669"/>
    <property type="project" value="InterPro"/>
</dbReference>
<dbReference type="STRING" id="984262.SGRA_1048"/>
<name>H6L3D6_SAPGL</name>
<proteinExistence type="predicted"/>
<keyword evidence="3" id="KW-0805">Transcription regulation</keyword>
<keyword evidence="4" id="KW-0238">DNA-binding</keyword>
<dbReference type="PROSITE" id="PS00501">
    <property type="entry name" value="SPASE_I_1"/>
    <property type="match status" value="1"/>
</dbReference>
<dbReference type="Proteomes" id="UP000007519">
    <property type="component" value="Chromosome"/>
</dbReference>
<dbReference type="InterPro" id="IPR019756">
    <property type="entry name" value="Pept_S26A_signal_pept_1_Ser-AS"/>
</dbReference>
<dbReference type="GO" id="GO:0003677">
    <property type="term" value="F:DNA binding"/>
    <property type="evidence" value="ECO:0007669"/>
    <property type="project" value="UniProtKB-KW"/>
</dbReference>
<evidence type="ECO:0000256" key="1">
    <source>
        <dbReference type="ARBA" id="ARBA00022670"/>
    </source>
</evidence>
<dbReference type="SUPFAM" id="SSF51306">
    <property type="entry name" value="LexA/Signal peptidase"/>
    <property type="match status" value="1"/>
</dbReference>
<organism evidence="7 8">
    <name type="scientific">Saprospira grandis (strain Lewin)</name>
    <dbReference type="NCBI Taxonomy" id="984262"/>
    <lineage>
        <taxon>Bacteria</taxon>
        <taxon>Pseudomonadati</taxon>
        <taxon>Bacteroidota</taxon>
        <taxon>Saprospiria</taxon>
        <taxon>Saprospirales</taxon>
        <taxon>Saprospiraceae</taxon>
        <taxon>Saprospira</taxon>
    </lineage>
</organism>
<dbReference type="eggNOG" id="COG2932">
    <property type="taxonomic scope" value="Bacteria"/>
</dbReference>
<dbReference type="AlphaFoldDB" id="H6L3D6"/>
<sequence>MKNQKKEKRLAMNRRFIKAFKALEEKGDIVPNSHDKGMTKLSLLFWDKKGNGHLVRAFLNPQSSRSIDFDKASRFCEEFGVNKDYLLQGKGPMFGEEDAPAFANGELASDYGYGSQILYSSQAAFASSALGIDSYEEGQYFSLPGLSQGDYVAFTISGDSMQPTLSNGDLVICRPLEGIEKVQENEVYAIVSSHGVQVKRIQKVLNKGRLTHLKLISDNYLEHDPFMVEVAEVRKIMKVDRKVTAL</sequence>
<keyword evidence="8" id="KW-1185">Reference proteome</keyword>
<dbReference type="InterPro" id="IPR015927">
    <property type="entry name" value="Peptidase_S24_S26A/B/C"/>
</dbReference>
<gene>
    <name evidence="7" type="ordered locus">SGRA_1048</name>
</gene>
<protein>
    <submittedName>
        <fullName evidence="7">Transcriptional regulator, XRE family protein</fullName>
    </submittedName>
</protein>
<dbReference type="HOGENOM" id="CLU_1132344_0_0_10"/>
<dbReference type="InterPro" id="IPR039418">
    <property type="entry name" value="LexA-like"/>
</dbReference>
<dbReference type="OrthoDB" id="3831186at2"/>